<dbReference type="NCBIfam" id="TIGR04207">
    <property type="entry name" value="halo_sig_pep"/>
    <property type="match status" value="1"/>
</dbReference>
<evidence type="ECO:0000256" key="13">
    <source>
        <dbReference type="SAM" id="MobiDB-lite"/>
    </source>
</evidence>
<evidence type="ECO:0000313" key="18">
    <source>
        <dbReference type="Proteomes" id="UP000182829"/>
    </source>
</evidence>
<feature type="domain" description="CARDB" evidence="15">
    <location>
        <begin position="42"/>
        <end position="127"/>
    </location>
</feature>
<keyword evidence="12" id="KW-0325">Glycoprotein</keyword>
<evidence type="ECO:0000259" key="16">
    <source>
        <dbReference type="Pfam" id="PF18204"/>
    </source>
</evidence>
<dbReference type="Gene3D" id="2.60.40.10">
    <property type="entry name" value="Immunoglobulins"/>
    <property type="match status" value="2"/>
</dbReference>
<dbReference type="Pfam" id="PF07705">
    <property type="entry name" value="CARDB"/>
    <property type="match status" value="1"/>
</dbReference>
<dbReference type="NCBIfam" id="TIGR04126">
    <property type="entry name" value="PGF_CTERM"/>
    <property type="match status" value="1"/>
</dbReference>
<evidence type="ECO:0000256" key="6">
    <source>
        <dbReference type="ARBA" id="ARBA00022525"/>
    </source>
</evidence>
<evidence type="ECO:0000256" key="5">
    <source>
        <dbReference type="ARBA" id="ARBA00022512"/>
    </source>
</evidence>
<protein>
    <submittedName>
        <fullName evidence="17">PGF-CTERM protein/surface glycoprotein</fullName>
    </submittedName>
</protein>
<evidence type="ECO:0000256" key="11">
    <source>
        <dbReference type="ARBA" id="ARBA00023136"/>
    </source>
</evidence>
<feature type="transmembrane region" description="Helical" evidence="14">
    <location>
        <begin position="991"/>
        <end position="1009"/>
    </location>
</feature>
<evidence type="ECO:0000313" key="17">
    <source>
        <dbReference type="EMBL" id="SFJ54787.1"/>
    </source>
</evidence>
<evidence type="ECO:0000256" key="9">
    <source>
        <dbReference type="ARBA" id="ARBA00022729"/>
    </source>
</evidence>
<proteinExistence type="inferred from homology"/>
<evidence type="ECO:0000256" key="3">
    <source>
        <dbReference type="ARBA" id="ARBA00009327"/>
    </source>
</evidence>
<evidence type="ECO:0000256" key="7">
    <source>
        <dbReference type="ARBA" id="ARBA00022601"/>
    </source>
</evidence>
<dbReference type="Pfam" id="PF18204">
    <property type="entry name" value="PGF-CTERM"/>
    <property type="match status" value="1"/>
</dbReference>
<dbReference type="OMA" id="HEWASTR"/>
<comment type="similarity">
    <text evidence="3">Belongs to the halobacterial S-layer protein family.</text>
</comment>
<keyword evidence="11 14" id="KW-0472">Membrane</keyword>
<evidence type="ECO:0000256" key="12">
    <source>
        <dbReference type="ARBA" id="ARBA00023180"/>
    </source>
</evidence>
<feature type="compositionally biased region" description="Acidic residues" evidence="13">
    <location>
        <begin position="963"/>
        <end position="989"/>
    </location>
</feature>
<keyword evidence="5" id="KW-0134">Cell wall</keyword>
<evidence type="ECO:0000256" key="14">
    <source>
        <dbReference type="SAM" id="Phobius"/>
    </source>
</evidence>
<dbReference type="GO" id="GO:0005886">
    <property type="term" value="C:plasma membrane"/>
    <property type="evidence" value="ECO:0007669"/>
    <property type="project" value="UniProtKB-SubCell"/>
</dbReference>
<feature type="region of interest" description="Disordered" evidence="13">
    <location>
        <begin position="942"/>
        <end position="992"/>
    </location>
</feature>
<keyword evidence="9" id="KW-0732">Signal</keyword>
<evidence type="ECO:0000256" key="2">
    <source>
        <dbReference type="ARBA" id="ARBA00004237"/>
    </source>
</evidence>
<evidence type="ECO:0000256" key="10">
    <source>
        <dbReference type="ARBA" id="ARBA00022989"/>
    </source>
</evidence>
<keyword evidence="6" id="KW-0964">Secreted</keyword>
<sequence length="1013" mass="110400">MTDQPPRTKAKSLFLAAIMIVSAVAMSAAFAGTAVADDPGESDIEIESAEYDDEVVAGDEVDIDVTLENTGDEEISEVEADVEFGDSNETIDFETVGGDENKTGSVSFDSVEEGSYDLDITATVDEEQADTYNGEIEVSEQIEDPEDYIEIESAEYDDEVAAGDEVDIDVTLENTGDEEITGVEADVEFGDSNETLEFEMVGGNETKTENVSFDSVEEGSYDLNITATVDEEQADTYNGEIEVFEPTDVGHGPDAGGPTWSSGNDVENVYIGQELTLKDDEFGDSVSSVILYKGPVELDNPELVTSVEATDGTAEFDTSDLETGEGYHFSANESHFDEKEFWTAEEELSAEFNVNTIPQDESATLDIDSERDYQHVDVISEDVDAEDLEEYIDYEETEVDTDDDILTLIDVESEDDFDIEFEDFDADEYEFEFEITDSFAWDNATIDVVDDDSSVDFAEQSSGEIGDVIDIELELTHAEEGYIQISEYDKTYFQASAMFEAEDHNVDEAVLQFNANAPNESESWRVHPDYEDEIDLEEQYANATEIDGALGDHDYTMFAGLGFDDESVDSASYATPVVEPETDTEFFSVNERSPVSDVTTAVAPIDSSLDDYDAFNETTVTEQSDVADGDALLVTLEDFGLSGVVADASGGDQVSDHLAEEHIDITVVEQDPGPNVGAQVWTINETDASDDDDIEQINVSAVYTDLEHYDGDLVLQLEYDEDEIGEEFDLGGYDLTYEITEESPYVDDADDEIEIETEFDLVEPVVEWYHSAEEVPNAADAEVSGTTTTAPGSEIRTNARSGGNFTESADAIVEADGTFAATYDFSEYDPGIEFELGASHEDESSYDSDYDLEDSIDAVLVDADEAVINLHATAPGEVEVGDDAALDVTVSNDGGAADDITVTVTTDGETVKNESVTLEPDEEWSGSFDFDTAEKADIDWDVTAGDQSDSGTLNVVEKKPVDEPEDEPKDEPEDDPEDDPEDEPVDDETPGFGVAVAVVALLAAAMLALRRQN</sequence>
<evidence type="ECO:0000256" key="1">
    <source>
        <dbReference type="ARBA" id="ARBA00004236"/>
    </source>
</evidence>
<evidence type="ECO:0000256" key="4">
    <source>
        <dbReference type="ARBA" id="ARBA00022475"/>
    </source>
</evidence>
<evidence type="ECO:0000259" key="15">
    <source>
        <dbReference type="Pfam" id="PF07705"/>
    </source>
</evidence>
<keyword evidence="8 14" id="KW-0812">Transmembrane</keyword>
<comment type="subcellular location">
    <subcellularLocation>
        <location evidence="1">Cell membrane</location>
    </subcellularLocation>
    <subcellularLocation>
        <location evidence="2">Secreted</location>
        <location evidence="2">Cell wall</location>
        <location evidence="2">S-layer</location>
    </subcellularLocation>
</comment>
<dbReference type="InterPro" id="IPR026452">
    <property type="entry name" value="Surf_glycop_sig_pep"/>
</dbReference>
<dbReference type="GeneID" id="14206761"/>
<dbReference type="RefSeq" id="WP_015233324.1">
    <property type="nucleotide sequence ID" value="NZ_FORO01000038.1"/>
</dbReference>
<dbReference type="NCBIfam" id="NF045517">
    <property type="entry name" value="halo_surf_dom"/>
    <property type="match status" value="1"/>
</dbReference>
<name>A0A1I3SB63_9EURY</name>
<dbReference type="EMBL" id="FORO01000038">
    <property type="protein sequence ID" value="SFJ54787.1"/>
    <property type="molecule type" value="Genomic_DNA"/>
</dbReference>
<dbReference type="Proteomes" id="UP000182829">
    <property type="component" value="Unassembled WGS sequence"/>
</dbReference>
<dbReference type="GO" id="GO:0030115">
    <property type="term" value="C:S-layer"/>
    <property type="evidence" value="ECO:0007669"/>
    <property type="project" value="UniProtKB-SubCell"/>
</dbReference>
<dbReference type="InterPro" id="IPR011635">
    <property type="entry name" value="CARDB"/>
</dbReference>
<dbReference type="OrthoDB" id="205643at2157"/>
<dbReference type="AlphaFoldDB" id="A0A1I3SB63"/>
<keyword evidence="7" id="KW-0701">S-layer</keyword>
<accession>A0A1I3SB63</accession>
<keyword evidence="10 14" id="KW-1133">Transmembrane helix</keyword>
<reference evidence="17 18" key="1">
    <citation type="submission" date="2016-10" db="EMBL/GenBank/DDBJ databases">
        <authorList>
            <person name="de Groot N.N."/>
        </authorList>
    </citation>
    <scope>NUCLEOTIDE SEQUENCE [LARGE SCALE GENOMIC DNA]</scope>
    <source>
        <strain evidence="17 18">SP2</strain>
    </source>
</reference>
<gene>
    <name evidence="17" type="ORF">SAMN05443661_13814</name>
</gene>
<dbReference type="InterPro" id="IPR026371">
    <property type="entry name" value="PGF_CTERM"/>
</dbReference>
<feature type="domain" description="PGF-CTERM archaeal protein-sorting signal" evidence="16">
    <location>
        <begin position="989"/>
        <end position="1011"/>
    </location>
</feature>
<keyword evidence="4" id="KW-1003">Cell membrane</keyword>
<evidence type="ECO:0000256" key="8">
    <source>
        <dbReference type="ARBA" id="ARBA00022692"/>
    </source>
</evidence>
<organism evidence="17 18">
    <name type="scientific">Natronobacterium gregoryi</name>
    <dbReference type="NCBI Taxonomy" id="44930"/>
    <lineage>
        <taxon>Archaea</taxon>
        <taxon>Methanobacteriati</taxon>
        <taxon>Methanobacteriota</taxon>
        <taxon>Stenosarchaea group</taxon>
        <taxon>Halobacteria</taxon>
        <taxon>Halobacteriales</taxon>
        <taxon>Natrialbaceae</taxon>
        <taxon>Natronobacterium</taxon>
    </lineage>
</organism>
<dbReference type="InterPro" id="IPR013783">
    <property type="entry name" value="Ig-like_fold"/>
</dbReference>